<keyword evidence="2" id="KW-1185">Reference proteome</keyword>
<organism evidence="1 2">
    <name type="scientific">Trichonephila clavipes</name>
    <name type="common">Golden silk orbweaver</name>
    <name type="synonym">Nephila clavipes</name>
    <dbReference type="NCBI Taxonomy" id="2585209"/>
    <lineage>
        <taxon>Eukaryota</taxon>
        <taxon>Metazoa</taxon>
        <taxon>Ecdysozoa</taxon>
        <taxon>Arthropoda</taxon>
        <taxon>Chelicerata</taxon>
        <taxon>Arachnida</taxon>
        <taxon>Araneae</taxon>
        <taxon>Araneomorphae</taxon>
        <taxon>Entelegynae</taxon>
        <taxon>Araneoidea</taxon>
        <taxon>Nephilidae</taxon>
        <taxon>Trichonephila</taxon>
    </lineage>
</organism>
<accession>A0A8X6STP5</accession>
<comment type="caution">
    <text evidence="1">The sequence shown here is derived from an EMBL/GenBank/DDBJ whole genome shotgun (WGS) entry which is preliminary data.</text>
</comment>
<dbReference type="InterPro" id="IPR005312">
    <property type="entry name" value="DUF1759"/>
</dbReference>
<name>A0A8X6STP5_TRICX</name>
<proteinExistence type="predicted"/>
<protein>
    <submittedName>
        <fullName evidence="1">Uncharacterized protein</fullName>
    </submittedName>
</protein>
<dbReference type="Proteomes" id="UP000887159">
    <property type="component" value="Unassembled WGS sequence"/>
</dbReference>
<dbReference type="Pfam" id="PF03564">
    <property type="entry name" value="DUF1759"/>
    <property type="match status" value="1"/>
</dbReference>
<dbReference type="AlphaFoldDB" id="A0A8X6STP5"/>
<reference evidence="1" key="1">
    <citation type="submission" date="2020-08" db="EMBL/GenBank/DDBJ databases">
        <title>Multicomponent nature underlies the extraordinary mechanical properties of spider dragline silk.</title>
        <authorList>
            <person name="Kono N."/>
            <person name="Nakamura H."/>
            <person name="Mori M."/>
            <person name="Yoshida Y."/>
            <person name="Ohtoshi R."/>
            <person name="Malay A.D."/>
            <person name="Moran D.A.P."/>
            <person name="Tomita M."/>
            <person name="Numata K."/>
            <person name="Arakawa K."/>
        </authorList>
    </citation>
    <scope>NUCLEOTIDE SEQUENCE</scope>
</reference>
<evidence type="ECO:0000313" key="2">
    <source>
        <dbReference type="Proteomes" id="UP000887159"/>
    </source>
</evidence>
<dbReference type="EMBL" id="BMAU01021352">
    <property type="protein sequence ID" value="GFY19301.1"/>
    <property type="molecule type" value="Genomic_DNA"/>
</dbReference>
<evidence type="ECO:0000313" key="1">
    <source>
        <dbReference type="EMBL" id="GFY19301.1"/>
    </source>
</evidence>
<sequence>MLIVRILKNKFQNSVDKNETLTKIDNFSYLKSLLGGAAGNAVNAFVLSDDNYGNALIGPAVAVWPPQIVRVHYFVRGGFVGHRSCASSKHLSPHLPVDELDSSGVKKGLRCSCKMHVWVSGPQRSRLDVDVSEK</sequence>
<gene>
    <name evidence="1" type="ORF">TNCV_4126881</name>
</gene>